<evidence type="ECO:0000313" key="7">
    <source>
        <dbReference type="Proteomes" id="UP000245288"/>
    </source>
</evidence>
<dbReference type="InterPro" id="IPR045959">
    <property type="entry name" value="CGDB"/>
</dbReference>
<proteinExistence type="inferred from homology"/>
<evidence type="ECO:0000259" key="5">
    <source>
        <dbReference type="Pfam" id="PF19906"/>
    </source>
</evidence>
<reference evidence="6 7" key="1">
    <citation type="submission" date="2014-09" db="EMBL/GenBank/DDBJ databases">
        <title>Butyrate-producing bacteria isolated from human gut.</title>
        <authorList>
            <person name="Zhang Q."/>
            <person name="Zhao L."/>
        </authorList>
    </citation>
    <scope>NUCLEOTIDE SEQUENCE [LARGE SCALE GENOMIC DNA]</scope>
    <source>
        <strain evidence="6 7">21</strain>
    </source>
</reference>
<accession>A0A2V1JN35</accession>
<sequence>MVEFQPIQQRGFHNTYDESGEIDGFEFKFVPKYYKGYWFTQCRFGNVTVDGEVFDRDDLILVYDGIEYSREEMFDLKKYWQFRTPLTYRIKKKGGLSIGYHDVSLQFGWVLNYNGALEKEYDGSGMGNMAHMFGVDNERRMLLCR</sequence>
<evidence type="ECO:0000256" key="1">
    <source>
        <dbReference type="ARBA" id="ARBA00023239"/>
    </source>
</evidence>
<dbReference type="EMBL" id="JRFU01000122">
    <property type="protein sequence ID" value="PWE86182.1"/>
    <property type="molecule type" value="Genomic_DNA"/>
</dbReference>
<keyword evidence="7" id="KW-1185">Reference proteome</keyword>
<evidence type="ECO:0000256" key="3">
    <source>
        <dbReference type="ARBA" id="ARBA00046336"/>
    </source>
</evidence>
<dbReference type="Pfam" id="PF19906">
    <property type="entry name" value="CGDB"/>
    <property type="match status" value="1"/>
</dbReference>
<comment type="caution">
    <text evidence="6">The sequence shown here is derived from an EMBL/GenBank/DDBJ whole genome shotgun (WGS) entry which is preliminary data.</text>
</comment>
<dbReference type="RefSeq" id="WP_109216082.1">
    <property type="nucleotide sequence ID" value="NZ_JRFU01000122.1"/>
</dbReference>
<evidence type="ECO:0000256" key="2">
    <source>
        <dbReference type="ARBA" id="ARBA00023277"/>
    </source>
</evidence>
<gene>
    <name evidence="6" type="ORF">LG34_11400</name>
</gene>
<dbReference type="Proteomes" id="UP000245288">
    <property type="component" value="Unassembled WGS sequence"/>
</dbReference>
<name>A0A2V1JN35_EUBRA</name>
<organism evidence="6 7">
    <name type="scientific">Eubacterium ramulus</name>
    <dbReference type="NCBI Taxonomy" id="39490"/>
    <lineage>
        <taxon>Bacteria</taxon>
        <taxon>Bacillati</taxon>
        <taxon>Bacillota</taxon>
        <taxon>Clostridia</taxon>
        <taxon>Eubacteriales</taxon>
        <taxon>Eubacteriaceae</taxon>
        <taxon>Eubacterium</taxon>
    </lineage>
</organism>
<dbReference type="GO" id="GO:0016829">
    <property type="term" value="F:lyase activity"/>
    <property type="evidence" value="ECO:0007669"/>
    <property type="project" value="UniProtKB-KW"/>
</dbReference>
<feature type="domain" description="C-glycoside deglycosidase beta subunit" evidence="5">
    <location>
        <begin position="5"/>
        <end position="109"/>
    </location>
</feature>
<evidence type="ECO:0000313" key="6">
    <source>
        <dbReference type="EMBL" id="PWE86182.1"/>
    </source>
</evidence>
<comment type="similarity">
    <text evidence="3">Belongs to the C-glycoside deglycosidase beta subunit family.</text>
</comment>
<dbReference type="OrthoDB" id="1956341at2"/>
<dbReference type="AlphaFoldDB" id="A0A2V1JN35"/>
<keyword evidence="2" id="KW-0119">Carbohydrate metabolism</keyword>
<protein>
    <recommendedName>
        <fullName evidence="4">C-deglycosylation enzyme beta subunit</fullName>
    </recommendedName>
</protein>
<evidence type="ECO:0000256" key="4">
    <source>
        <dbReference type="ARBA" id="ARBA00047208"/>
    </source>
</evidence>
<keyword evidence="1" id="KW-0456">Lyase</keyword>